<dbReference type="EMBL" id="JADNYJ010000005">
    <property type="protein sequence ID" value="KAF8910934.1"/>
    <property type="molecule type" value="Genomic_DNA"/>
</dbReference>
<keyword evidence="3" id="KW-1185">Reference proteome</keyword>
<evidence type="ECO:0000313" key="2">
    <source>
        <dbReference type="EMBL" id="KAF8910934.1"/>
    </source>
</evidence>
<feature type="compositionally biased region" description="Basic residues" evidence="1">
    <location>
        <begin position="375"/>
        <end position="384"/>
    </location>
</feature>
<sequence>MSSKGKGLTPSQVLLRRSLQMFNVRRNQQRGYDAFPKLSASPGQNSAPPAAYWSRNAELAEAASGAVPSFSSYLASFIFSSPQIKPQEKMGYFQTLLDSPLKANYVAQMNNKSNIEYANYGFTNLTVDESFSQENEWQPTATLLSPFHFPKYGMPKKHNIMDIQEEHQHVESNSSNGAPAIEQPTHIAGFHNVSSLHIPSNSLGLITPIPHVQAKTPYEVSNLSTSARFHGLSSSLLGGHATFFESLHDQQHDDTFTIATGDPFMFPSYSSGFSNSEPTEKFEGMSYPEETNIGPPPHPFLLPSLGPWERKNYAITDFSLISDGGEEHPQNIISDKGAHSDVSVGVPVEPDEATGSQSRREPTGEQASSIVEHPIKRKTIYGRPKKNECVKIRDPGRK</sequence>
<dbReference type="Proteomes" id="UP000724874">
    <property type="component" value="Unassembled WGS sequence"/>
</dbReference>
<accession>A0A9P5NYG7</accession>
<gene>
    <name evidence="2" type="ORF">CPB84DRAFT_1842208</name>
</gene>
<dbReference type="AlphaFoldDB" id="A0A9P5NYG7"/>
<feature type="region of interest" description="Disordered" evidence="1">
    <location>
        <begin position="326"/>
        <end position="398"/>
    </location>
</feature>
<name>A0A9P5NYG7_GYMJU</name>
<evidence type="ECO:0000256" key="1">
    <source>
        <dbReference type="SAM" id="MobiDB-lite"/>
    </source>
</evidence>
<reference evidence="2" key="1">
    <citation type="submission" date="2020-11" db="EMBL/GenBank/DDBJ databases">
        <authorList>
            <consortium name="DOE Joint Genome Institute"/>
            <person name="Ahrendt S."/>
            <person name="Riley R."/>
            <person name="Andreopoulos W."/>
            <person name="LaButti K."/>
            <person name="Pangilinan J."/>
            <person name="Ruiz-duenas F.J."/>
            <person name="Barrasa J.M."/>
            <person name="Sanchez-Garcia M."/>
            <person name="Camarero S."/>
            <person name="Miyauchi S."/>
            <person name="Serrano A."/>
            <person name="Linde D."/>
            <person name="Babiker R."/>
            <person name="Drula E."/>
            <person name="Ayuso-Fernandez I."/>
            <person name="Pacheco R."/>
            <person name="Padilla G."/>
            <person name="Ferreira P."/>
            <person name="Barriuso J."/>
            <person name="Kellner H."/>
            <person name="Castanera R."/>
            <person name="Alfaro M."/>
            <person name="Ramirez L."/>
            <person name="Pisabarro A.G."/>
            <person name="Kuo A."/>
            <person name="Tritt A."/>
            <person name="Lipzen A."/>
            <person name="He G."/>
            <person name="Yan M."/>
            <person name="Ng V."/>
            <person name="Cullen D."/>
            <person name="Martin F."/>
            <person name="Rosso M.-N."/>
            <person name="Henrissat B."/>
            <person name="Hibbett D."/>
            <person name="Martinez A.T."/>
            <person name="Grigoriev I.V."/>
        </authorList>
    </citation>
    <scope>NUCLEOTIDE SEQUENCE</scope>
    <source>
        <strain evidence="2">AH 44721</strain>
    </source>
</reference>
<protein>
    <submittedName>
        <fullName evidence="2">Uncharacterized protein</fullName>
    </submittedName>
</protein>
<evidence type="ECO:0000313" key="3">
    <source>
        <dbReference type="Proteomes" id="UP000724874"/>
    </source>
</evidence>
<feature type="compositionally biased region" description="Basic and acidic residues" evidence="1">
    <location>
        <begin position="385"/>
        <end position="398"/>
    </location>
</feature>
<comment type="caution">
    <text evidence="2">The sequence shown here is derived from an EMBL/GenBank/DDBJ whole genome shotgun (WGS) entry which is preliminary data.</text>
</comment>
<organism evidence="2 3">
    <name type="scientific">Gymnopilus junonius</name>
    <name type="common">Spectacular rustgill mushroom</name>
    <name type="synonym">Gymnopilus spectabilis subsp. junonius</name>
    <dbReference type="NCBI Taxonomy" id="109634"/>
    <lineage>
        <taxon>Eukaryota</taxon>
        <taxon>Fungi</taxon>
        <taxon>Dikarya</taxon>
        <taxon>Basidiomycota</taxon>
        <taxon>Agaricomycotina</taxon>
        <taxon>Agaricomycetes</taxon>
        <taxon>Agaricomycetidae</taxon>
        <taxon>Agaricales</taxon>
        <taxon>Agaricineae</taxon>
        <taxon>Hymenogastraceae</taxon>
        <taxon>Gymnopilus</taxon>
    </lineage>
</organism>
<proteinExistence type="predicted"/>